<dbReference type="EMBL" id="JBFDAA010000011">
    <property type="protein sequence ID" value="KAL1124304.1"/>
    <property type="molecule type" value="Genomic_DNA"/>
</dbReference>
<accession>A0ABD0YYL3</accession>
<reference evidence="2 3" key="1">
    <citation type="submission" date="2024-07" db="EMBL/GenBank/DDBJ databases">
        <title>Chromosome-level genome assembly of the water stick insect Ranatra chinensis (Heteroptera: Nepidae).</title>
        <authorList>
            <person name="Liu X."/>
        </authorList>
    </citation>
    <scope>NUCLEOTIDE SEQUENCE [LARGE SCALE GENOMIC DNA]</scope>
    <source>
        <strain evidence="2">Cailab_2021Rc</strain>
        <tissue evidence="2">Muscle</tissue>
    </source>
</reference>
<evidence type="ECO:0000256" key="1">
    <source>
        <dbReference type="SAM" id="MobiDB-lite"/>
    </source>
</evidence>
<keyword evidence="3" id="KW-1185">Reference proteome</keyword>
<dbReference type="AlphaFoldDB" id="A0ABD0YYL3"/>
<sequence>MVGDVCPYRCSTSRDNRIPRSCFLSLAPLNPQHVSLRPPSRKCRGSSLNGHPPRVASPGRLSPVELPKFASAPYRRQWRRPFPIAVLTPLPAVFDPLAGGPRVGKCHRTLKDGPNPDERLR</sequence>
<evidence type="ECO:0000313" key="3">
    <source>
        <dbReference type="Proteomes" id="UP001558652"/>
    </source>
</evidence>
<organism evidence="2 3">
    <name type="scientific">Ranatra chinensis</name>
    <dbReference type="NCBI Taxonomy" id="642074"/>
    <lineage>
        <taxon>Eukaryota</taxon>
        <taxon>Metazoa</taxon>
        <taxon>Ecdysozoa</taxon>
        <taxon>Arthropoda</taxon>
        <taxon>Hexapoda</taxon>
        <taxon>Insecta</taxon>
        <taxon>Pterygota</taxon>
        <taxon>Neoptera</taxon>
        <taxon>Paraneoptera</taxon>
        <taxon>Hemiptera</taxon>
        <taxon>Heteroptera</taxon>
        <taxon>Panheteroptera</taxon>
        <taxon>Nepomorpha</taxon>
        <taxon>Nepidae</taxon>
        <taxon>Ranatrinae</taxon>
        <taxon>Ranatra</taxon>
    </lineage>
</organism>
<gene>
    <name evidence="2" type="ORF">AAG570_002072</name>
</gene>
<feature type="region of interest" description="Disordered" evidence="1">
    <location>
        <begin position="34"/>
        <end position="62"/>
    </location>
</feature>
<name>A0ABD0YYL3_9HEMI</name>
<protein>
    <submittedName>
        <fullName evidence="2">Uncharacterized protein</fullName>
    </submittedName>
</protein>
<dbReference type="Proteomes" id="UP001558652">
    <property type="component" value="Unassembled WGS sequence"/>
</dbReference>
<proteinExistence type="predicted"/>
<evidence type="ECO:0000313" key="2">
    <source>
        <dbReference type="EMBL" id="KAL1124304.1"/>
    </source>
</evidence>
<comment type="caution">
    <text evidence="2">The sequence shown here is derived from an EMBL/GenBank/DDBJ whole genome shotgun (WGS) entry which is preliminary data.</text>
</comment>